<keyword evidence="1" id="KW-1133">Transmembrane helix</keyword>
<evidence type="ECO:0000256" key="1">
    <source>
        <dbReference type="SAM" id="Phobius"/>
    </source>
</evidence>
<keyword evidence="1" id="KW-0812">Transmembrane</keyword>
<reference evidence="2 3" key="1">
    <citation type="submission" date="2019-08" db="EMBL/GenBank/DDBJ databases">
        <title>Whole genome of Aphis craccivora.</title>
        <authorList>
            <person name="Voronova N.V."/>
            <person name="Shulinski R.S."/>
            <person name="Bandarenka Y.V."/>
            <person name="Zhorov D.G."/>
            <person name="Warner D."/>
        </authorList>
    </citation>
    <scope>NUCLEOTIDE SEQUENCE [LARGE SCALE GENOMIC DNA]</scope>
    <source>
        <strain evidence="2">180601</strain>
        <tissue evidence="2">Whole Body</tissue>
    </source>
</reference>
<proteinExistence type="predicted"/>
<sequence length="144" mass="16856">MMLAANHEKPIDDHYNGRQQLLQWILFFYEISKTSVFWTNVILVLTDAIACGNFSWLCFATNKFIKTVTRLICSVFRPFRAKPLESFDKEDLIYKILLQQKLKAVKIENELYRTLWILAISLGSLIEDILADTLDFILGTRSRY</sequence>
<organism evidence="2 3">
    <name type="scientific">Aphis craccivora</name>
    <name type="common">Cowpea aphid</name>
    <dbReference type="NCBI Taxonomy" id="307492"/>
    <lineage>
        <taxon>Eukaryota</taxon>
        <taxon>Metazoa</taxon>
        <taxon>Ecdysozoa</taxon>
        <taxon>Arthropoda</taxon>
        <taxon>Hexapoda</taxon>
        <taxon>Insecta</taxon>
        <taxon>Pterygota</taxon>
        <taxon>Neoptera</taxon>
        <taxon>Paraneoptera</taxon>
        <taxon>Hemiptera</taxon>
        <taxon>Sternorrhyncha</taxon>
        <taxon>Aphidomorpha</taxon>
        <taxon>Aphidoidea</taxon>
        <taxon>Aphididae</taxon>
        <taxon>Aphidini</taxon>
        <taxon>Aphis</taxon>
        <taxon>Aphis</taxon>
    </lineage>
</organism>
<dbReference type="EMBL" id="VUJU01001347">
    <property type="protein sequence ID" value="KAF0765684.1"/>
    <property type="molecule type" value="Genomic_DNA"/>
</dbReference>
<name>A0A6G0Z5C4_APHCR</name>
<evidence type="ECO:0000313" key="2">
    <source>
        <dbReference type="EMBL" id="KAF0765684.1"/>
    </source>
</evidence>
<keyword evidence="3" id="KW-1185">Reference proteome</keyword>
<keyword evidence="1" id="KW-0472">Membrane</keyword>
<comment type="caution">
    <text evidence="2">The sequence shown here is derived from an EMBL/GenBank/DDBJ whole genome shotgun (WGS) entry which is preliminary data.</text>
</comment>
<dbReference type="AlphaFoldDB" id="A0A6G0Z5C4"/>
<feature type="transmembrane region" description="Helical" evidence="1">
    <location>
        <begin position="37"/>
        <end position="60"/>
    </location>
</feature>
<dbReference type="OrthoDB" id="6614475at2759"/>
<accession>A0A6G0Z5C4</accession>
<gene>
    <name evidence="2" type="ORF">FWK35_00004886</name>
</gene>
<dbReference type="Proteomes" id="UP000478052">
    <property type="component" value="Unassembled WGS sequence"/>
</dbReference>
<evidence type="ECO:0000313" key="3">
    <source>
        <dbReference type="Proteomes" id="UP000478052"/>
    </source>
</evidence>
<protein>
    <submittedName>
        <fullName evidence="2">Uncharacterized protein</fullName>
    </submittedName>
</protein>